<feature type="domain" description="Thioredoxin" evidence="2">
    <location>
        <begin position="26"/>
        <end position="179"/>
    </location>
</feature>
<accession>A0ABT8KLI1</accession>
<comment type="caution">
    <text evidence="3">The sequence shown here is derived from an EMBL/GenBank/DDBJ whole genome shotgun (WGS) entry which is preliminary data.</text>
</comment>
<dbReference type="SUPFAM" id="SSF52833">
    <property type="entry name" value="Thioredoxin-like"/>
    <property type="match status" value="1"/>
</dbReference>
<reference evidence="3" key="1">
    <citation type="submission" date="2023-06" db="EMBL/GenBank/DDBJ databases">
        <title>Genomic of Parafulvivirga corallium.</title>
        <authorList>
            <person name="Wang G."/>
        </authorList>
    </citation>
    <scope>NUCLEOTIDE SEQUENCE</scope>
    <source>
        <strain evidence="3">BMA10</strain>
    </source>
</reference>
<proteinExistence type="predicted"/>
<dbReference type="EMBL" id="JAUJEA010000003">
    <property type="protein sequence ID" value="MDN5201576.1"/>
    <property type="molecule type" value="Genomic_DNA"/>
</dbReference>
<gene>
    <name evidence="3" type="ORF">QQ008_09395</name>
</gene>
<dbReference type="Gene3D" id="3.40.30.10">
    <property type="entry name" value="Glutaredoxin"/>
    <property type="match status" value="1"/>
</dbReference>
<dbReference type="Pfam" id="PF00578">
    <property type="entry name" value="AhpC-TSA"/>
    <property type="match status" value="1"/>
</dbReference>
<sequence>MKKIQLLSLFLVLGLFINASEVEDGYKIGDYVSDFSLKNIDGKLISMSDYKDAEGFIIIFTCNTCPYSKLYEQRITELHNNYASKGFPVIAINPNDAKRQPGDSFEKMKERAKAKKFPFPYVLDETQNVATEFGATRTPHVFLLDKENDKLKVAYIGAIDNNSRNPEAVTEKYVEKAIGEIKAGKSVSKTNSKAIGCTIKWREA</sequence>
<dbReference type="PROSITE" id="PS51352">
    <property type="entry name" value="THIOREDOXIN_2"/>
    <property type="match status" value="1"/>
</dbReference>
<feature type="chain" id="PRO_5045644744" evidence="1">
    <location>
        <begin position="20"/>
        <end position="204"/>
    </location>
</feature>
<dbReference type="Proteomes" id="UP001172082">
    <property type="component" value="Unassembled WGS sequence"/>
</dbReference>
<dbReference type="InterPro" id="IPR036249">
    <property type="entry name" value="Thioredoxin-like_sf"/>
</dbReference>
<feature type="signal peptide" evidence="1">
    <location>
        <begin position="1"/>
        <end position="19"/>
    </location>
</feature>
<dbReference type="InterPro" id="IPR000866">
    <property type="entry name" value="AhpC/TSA"/>
</dbReference>
<dbReference type="InterPro" id="IPR047262">
    <property type="entry name" value="PRX-like1"/>
</dbReference>
<evidence type="ECO:0000313" key="3">
    <source>
        <dbReference type="EMBL" id="MDN5201576.1"/>
    </source>
</evidence>
<dbReference type="CDD" id="cd02969">
    <property type="entry name" value="PRX_like1"/>
    <property type="match status" value="1"/>
</dbReference>
<keyword evidence="4" id="KW-1185">Reference proteome</keyword>
<organism evidence="3 4">
    <name type="scientific">Splendidivirga corallicola</name>
    <dbReference type="NCBI Taxonomy" id="3051826"/>
    <lineage>
        <taxon>Bacteria</taxon>
        <taxon>Pseudomonadati</taxon>
        <taxon>Bacteroidota</taxon>
        <taxon>Cytophagia</taxon>
        <taxon>Cytophagales</taxon>
        <taxon>Splendidivirgaceae</taxon>
        <taxon>Splendidivirga</taxon>
    </lineage>
</organism>
<evidence type="ECO:0000259" key="2">
    <source>
        <dbReference type="PROSITE" id="PS51352"/>
    </source>
</evidence>
<name>A0ABT8KLI1_9BACT</name>
<protein>
    <submittedName>
        <fullName evidence="3">Thioredoxin family protein</fullName>
    </submittedName>
</protein>
<dbReference type="PANTHER" id="PTHR43640">
    <property type="entry name" value="OS07G0260300 PROTEIN"/>
    <property type="match status" value="1"/>
</dbReference>
<keyword evidence="1" id="KW-0732">Signal</keyword>
<dbReference type="RefSeq" id="WP_346751604.1">
    <property type="nucleotide sequence ID" value="NZ_JAUJEA010000003.1"/>
</dbReference>
<dbReference type="PANTHER" id="PTHR43640:SF1">
    <property type="entry name" value="THIOREDOXIN-DEPENDENT PEROXIREDOXIN"/>
    <property type="match status" value="1"/>
</dbReference>
<evidence type="ECO:0000313" key="4">
    <source>
        <dbReference type="Proteomes" id="UP001172082"/>
    </source>
</evidence>
<dbReference type="InterPro" id="IPR013766">
    <property type="entry name" value="Thioredoxin_domain"/>
</dbReference>
<evidence type="ECO:0000256" key="1">
    <source>
        <dbReference type="SAM" id="SignalP"/>
    </source>
</evidence>